<dbReference type="RefSeq" id="WP_354644594.1">
    <property type="nucleotide sequence ID" value="NZ_CP159872.1"/>
</dbReference>
<proteinExistence type="predicted"/>
<reference evidence="2" key="1">
    <citation type="submission" date="2024-06" db="EMBL/GenBank/DDBJ databases">
        <title>The genome sequences of Kitasatospora sp. strain HUAS MG31.</title>
        <authorList>
            <person name="Mo P."/>
        </authorList>
    </citation>
    <scope>NUCLEOTIDE SEQUENCE</scope>
    <source>
        <strain evidence="2">HUAS MG31</strain>
    </source>
</reference>
<evidence type="ECO:0000256" key="1">
    <source>
        <dbReference type="SAM" id="SignalP"/>
    </source>
</evidence>
<feature type="chain" id="PRO_5043381015" description="DUF4352 domain-containing protein" evidence="1">
    <location>
        <begin position="37"/>
        <end position="182"/>
    </location>
</feature>
<accession>A0AAU8K8G1</accession>
<dbReference type="KEGG" id="kcm:ABWK59_34380"/>
<evidence type="ECO:0008006" key="3">
    <source>
        <dbReference type="Google" id="ProtNLM"/>
    </source>
</evidence>
<protein>
    <recommendedName>
        <fullName evidence="3">DUF4352 domain-containing protein</fullName>
    </recommendedName>
</protein>
<gene>
    <name evidence="2" type="ORF">ABWK59_34380</name>
</gene>
<name>A0AAU8K8G1_9ACTN</name>
<keyword evidence="1" id="KW-0732">Signal</keyword>
<sequence>MTRAAVPHPAAAKHPARTAAVLAALALGLLTGCSVAGPAEPAGAPASPSSVLLPAPKQVAEPAAVLATPAGVGEIRVEPGPFTDRVKLTALTLAKGSTVTGHLAVTSDVSDVLALELRAAFYDAGGHLVGTGAFRYQEEEAATGEHDGPRAAGTGIDFSVPADKLTGAPVGVVLSLPVLVNE</sequence>
<feature type="signal peptide" evidence="1">
    <location>
        <begin position="1"/>
        <end position="36"/>
    </location>
</feature>
<dbReference type="PROSITE" id="PS51257">
    <property type="entry name" value="PROKAR_LIPOPROTEIN"/>
    <property type="match status" value="1"/>
</dbReference>
<dbReference type="AlphaFoldDB" id="A0AAU8K8G1"/>
<organism evidence="2">
    <name type="scientific">Kitasatospora camelliae</name>
    <dbReference type="NCBI Taxonomy" id="3156397"/>
    <lineage>
        <taxon>Bacteria</taxon>
        <taxon>Bacillati</taxon>
        <taxon>Actinomycetota</taxon>
        <taxon>Actinomycetes</taxon>
        <taxon>Kitasatosporales</taxon>
        <taxon>Streptomycetaceae</taxon>
        <taxon>Kitasatospora</taxon>
    </lineage>
</organism>
<dbReference type="EMBL" id="CP159872">
    <property type="protein sequence ID" value="XCM83658.1"/>
    <property type="molecule type" value="Genomic_DNA"/>
</dbReference>
<evidence type="ECO:0000313" key="2">
    <source>
        <dbReference type="EMBL" id="XCM83658.1"/>
    </source>
</evidence>